<evidence type="ECO:0000256" key="1">
    <source>
        <dbReference type="ARBA" id="ARBA00008693"/>
    </source>
</evidence>
<evidence type="ECO:0000256" key="3">
    <source>
        <dbReference type="ARBA" id="ARBA00022702"/>
    </source>
</evidence>
<feature type="chain" id="PRO_5028831667" evidence="5">
    <location>
        <begin position="18"/>
        <end position="144"/>
    </location>
</feature>
<dbReference type="AlphaFoldDB" id="A0A7E4VB99"/>
<sequence>MNVVLLLLSLFTPLALAFDCSLYTSLEAKAHCGDTGYLIGYGNKYCNRFNEKLHYFNKKGQQWVACTAKCLQDEMKKIVDANPGQCETMHTQAFESHVQCYVSCGFCGVYASNLRALWKTYDLKDFASKTALKQVMSVGAKCIG</sequence>
<accession>A0A7E4VB99</accession>
<dbReference type="WBParaSite" id="Pan_g18335.t1">
    <property type="protein sequence ID" value="Pan_g18335.t1"/>
    <property type="gene ID" value="Pan_g18335"/>
</dbReference>
<reference evidence="6" key="1">
    <citation type="journal article" date="2013" name="Genetics">
        <title>The draft genome and transcriptome of Panagrellus redivivus are shaped by the harsh demands of a free-living lifestyle.</title>
        <authorList>
            <person name="Srinivasan J."/>
            <person name="Dillman A.R."/>
            <person name="Macchietto M.G."/>
            <person name="Heikkinen L."/>
            <person name="Lakso M."/>
            <person name="Fracchia K.M."/>
            <person name="Antoshechkin I."/>
            <person name="Mortazavi A."/>
            <person name="Wong G."/>
            <person name="Sternberg P.W."/>
        </authorList>
    </citation>
    <scope>NUCLEOTIDE SEQUENCE [LARGE SCALE GENOMIC DNA]</scope>
    <source>
        <strain evidence="6">MT8872</strain>
    </source>
</reference>
<dbReference type="Pfam" id="PF03298">
    <property type="entry name" value="Stanniocalcin"/>
    <property type="match status" value="1"/>
</dbReference>
<reference evidence="7" key="2">
    <citation type="submission" date="2020-10" db="UniProtKB">
        <authorList>
            <consortium name="WormBaseParasite"/>
        </authorList>
    </citation>
    <scope>IDENTIFICATION</scope>
</reference>
<proteinExistence type="inferred from homology"/>
<evidence type="ECO:0000313" key="6">
    <source>
        <dbReference type="Proteomes" id="UP000492821"/>
    </source>
</evidence>
<organism evidence="6 7">
    <name type="scientific">Panagrellus redivivus</name>
    <name type="common">Microworm</name>
    <dbReference type="NCBI Taxonomy" id="6233"/>
    <lineage>
        <taxon>Eukaryota</taxon>
        <taxon>Metazoa</taxon>
        <taxon>Ecdysozoa</taxon>
        <taxon>Nematoda</taxon>
        <taxon>Chromadorea</taxon>
        <taxon>Rhabditida</taxon>
        <taxon>Tylenchina</taxon>
        <taxon>Panagrolaimomorpha</taxon>
        <taxon>Panagrolaimoidea</taxon>
        <taxon>Panagrolaimidae</taxon>
        <taxon>Panagrellus</taxon>
    </lineage>
</organism>
<comment type="subunit">
    <text evidence="2">Homodimer; disulfide-linked.</text>
</comment>
<dbReference type="GO" id="GO:0006874">
    <property type="term" value="P:intracellular calcium ion homeostasis"/>
    <property type="evidence" value="ECO:0007669"/>
    <property type="project" value="TreeGrafter"/>
</dbReference>
<evidence type="ECO:0000256" key="4">
    <source>
        <dbReference type="ARBA" id="ARBA00023157"/>
    </source>
</evidence>
<dbReference type="InterPro" id="IPR004978">
    <property type="entry name" value="Stanniocalcin"/>
</dbReference>
<dbReference type="GO" id="GO:0005615">
    <property type="term" value="C:extracellular space"/>
    <property type="evidence" value="ECO:0007669"/>
    <property type="project" value="TreeGrafter"/>
</dbReference>
<keyword evidence="4" id="KW-1015">Disulfide bond</keyword>
<keyword evidence="3" id="KW-0372">Hormone</keyword>
<dbReference type="PANTHER" id="PTHR11245:SF6">
    <property type="entry name" value="DUF19 DOMAIN-CONTAINING PROTEIN"/>
    <property type="match status" value="1"/>
</dbReference>
<feature type="signal peptide" evidence="5">
    <location>
        <begin position="1"/>
        <end position="17"/>
    </location>
</feature>
<dbReference type="GO" id="GO:0005179">
    <property type="term" value="F:hormone activity"/>
    <property type="evidence" value="ECO:0007669"/>
    <property type="project" value="UniProtKB-KW"/>
</dbReference>
<evidence type="ECO:0000313" key="7">
    <source>
        <dbReference type="WBParaSite" id="Pan_g18335.t1"/>
    </source>
</evidence>
<dbReference type="PANTHER" id="PTHR11245">
    <property type="entry name" value="STANNIOCALCIN"/>
    <property type="match status" value="1"/>
</dbReference>
<protein>
    <submittedName>
        <fullName evidence="7">Conserved secreted protein</fullName>
    </submittedName>
</protein>
<evidence type="ECO:0000256" key="2">
    <source>
        <dbReference type="ARBA" id="ARBA00011748"/>
    </source>
</evidence>
<keyword evidence="6" id="KW-1185">Reference proteome</keyword>
<dbReference type="Proteomes" id="UP000492821">
    <property type="component" value="Unassembled WGS sequence"/>
</dbReference>
<comment type="similarity">
    <text evidence="1">Belongs to the stanniocalcin family.</text>
</comment>
<evidence type="ECO:0000256" key="5">
    <source>
        <dbReference type="SAM" id="SignalP"/>
    </source>
</evidence>
<name>A0A7E4VB99_PANRE</name>
<keyword evidence="5" id="KW-0732">Signal</keyword>